<evidence type="ECO:0000256" key="1">
    <source>
        <dbReference type="ARBA" id="ARBA00023002"/>
    </source>
</evidence>
<protein>
    <submittedName>
        <fullName evidence="4">NAD(P)-dependent oxidoreductase</fullName>
    </submittedName>
</protein>
<proteinExistence type="predicted"/>
<dbReference type="InterPro" id="IPR006140">
    <property type="entry name" value="D-isomer_DH_NAD-bd"/>
</dbReference>
<feature type="non-terminal residue" evidence="4">
    <location>
        <position position="1"/>
    </location>
</feature>
<comment type="caution">
    <text evidence="4">The sequence shown here is derived from an EMBL/GenBank/DDBJ whole genome shotgun (WGS) entry which is preliminary data.</text>
</comment>
<dbReference type="PANTHER" id="PTHR43333:SF1">
    <property type="entry name" value="D-ISOMER SPECIFIC 2-HYDROXYACID DEHYDROGENASE NAD-BINDING DOMAIN-CONTAINING PROTEIN"/>
    <property type="match status" value="1"/>
</dbReference>
<name>A0ABW3CPK9_9ACTN</name>
<dbReference type="Pfam" id="PF02826">
    <property type="entry name" value="2-Hacid_dh_C"/>
    <property type="match status" value="1"/>
</dbReference>
<dbReference type="SUPFAM" id="SSF51735">
    <property type="entry name" value="NAD(P)-binding Rossmann-fold domains"/>
    <property type="match status" value="1"/>
</dbReference>
<sequence length="70" mass="7621">LSSGRLGGGGLDVFEQEPTPAGNPLLALENVVLMPHAAWLTRETWTRYFEAAVENCRRLAAGGTLLNRVR</sequence>
<dbReference type="EMBL" id="JBHTIR010003658">
    <property type="protein sequence ID" value="MFD0855557.1"/>
    <property type="molecule type" value="Genomic_DNA"/>
</dbReference>
<keyword evidence="5" id="KW-1185">Reference proteome</keyword>
<dbReference type="InterPro" id="IPR036291">
    <property type="entry name" value="NAD(P)-bd_dom_sf"/>
</dbReference>
<evidence type="ECO:0000313" key="5">
    <source>
        <dbReference type="Proteomes" id="UP001597083"/>
    </source>
</evidence>
<reference evidence="5" key="1">
    <citation type="journal article" date="2019" name="Int. J. Syst. Evol. Microbiol.">
        <title>The Global Catalogue of Microorganisms (GCM) 10K type strain sequencing project: providing services to taxonomists for standard genome sequencing and annotation.</title>
        <authorList>
            <consortium name="The Broad Institute Genomics Platform"/>
            <consortium name="The Broad Institute Genome Sequencing Center for Infectious Disease"/>
            <person name="Wu L."/>
            <person name="Ma J."/>
        </authorList>
    </citation>
    <scope>NUCLEOTIDE SEQUENCE [LARGE SCALE GENOMIC DNA]</scope>
    <source>
        <strain evidence="5">JCM 31696</strain>
    </source>
</reference>
<keyword evidence="2" id="KW-0520">NAD</keyword>
<organism evidence="4 5">
    <name type="scientific">Actinomadura adrarensis</name>
    <dbReference type="NCBI Taxonomy" id="1819600"/>
    <lineage>
        <taxon>Bacteria</taxon>
        <taxon>Bacillati</taxon>
        <taxon>Actinomycetota</taxon>
        <taxon>Actinomycetes</taxon>
        <taxon>Streptosporangiales</taxon>
        <taxon>Thermomonosporaceae</taxon>
        <taxon>Actinomadura</taxon>
    </lineage>
</organism>
<feature type="domain" description="D-isomer specific 2-hydroxyacid dehydrogenase NAD-binding" evidence="3">
    <location>
        <begin position="1"/>
        <end position="38"/>
    </location>
</feature>
<evidence type="ECO:0000256" key="2">
    <source>
        <dbReference type="ARBA" id="ARBA00023027"/>
    </source>
</evidence>
<evidence type="ECO:0000259" key="3">
    <source>
        <dbReference type="Pfam" id="PF02826"/>
    </source>
</evidence>
<accession>A0ABW3CPK9</accession>
<dbReference type="PANTHER" id="PTHR43333">
    <property type="entry name" value="2-HACID_DH_C DOMAIN-CONTAINING PROTEIN"/>
    <property type="match status" value="1"/>
</dbReference>
<gene>
    <name evidence="4" type="ORF">ACFQ07_25170</name>
</gene>
<keyword evidence="1" id="KW-0560">Oxidoreductase</keyword>
<dbReference type="Gene3D" id="3.40.50.720">
    <property type="entry name" value="NAD(P)-binding Rossmann-like Domain"/>
    <property type="match status" value="2"/>
</dbReference>
<dbReference type="Proteomes" id="UP001597083">
    <property type="component" value="Unassembled WGS sequence"/>
</dbReference>
<evidence type="ECO:0000313" key="4">
    <source>
        <dbReference type="EMBL" id="MFD0855557.1"/>
    </source>
</evidence>